<reference evidence="1 2" key="1">
    <citation type="submission" date="2016-03" db="EMBL/GenBank/DDBJ databases">
        <authorList>
            <person name="Montgomery M.T."/>
            <person name="Guerrero C.A."/>
            <person name="Mavrich T.N."/>
            <person name="Pope W.H."/>
            <person name="Garlena R.A."/>
            <person name="Russell D.A."/>
            <person name="Jacobs-Sera D."/>
            <person name="Hendrix R.W."/>
            <person name="Hatfull G.F."/>
        </authorList>
    </citation>
    <scope>NUCLEOTIDE SEQUENCE [LARGE SCALE GENOMIC DNA]</scope>
</reference>
<accession>A0A160DEL1</accession>
<dbReference type="EMBL" id="KU998244">
    <property type="protein sequence ID" value="ANA86262.1"/>
    <property type="molecule type" value="Genomic_DNA"/>
</dbReference>
<dbReference type="KEGG" id="vg:28378565"/>
<dbReference type="RefSeq" id="YP_009269219.1">
    <property type="nucleotide sequence ID" value="NC_030696.1"/>
</dbReference>
<evidence type="ECO:0000313" key="2">
    <source>
        <dbReference type="Proteomes" id="UP000201458"/>
    </source>
</evidence>
<dbReference type="GeneID" id="28378565"/>
<keyword evidence="2" id="KW-1185">Reference proteome</keyword>
<protein>
    <submittedName>
        <fullName evidence="1">Uncharacterized protein</fullName>
    </submittedName>
</protein>
<sequence length="111" mass="12102">MFTTDERPWDSPGLPAGERCRWHRGLCAYHEADPARCTYCHAQPSTCECSSLHPVLSLETALSAIQAAKSGTPAKGLREQFSISNGVAVGLVRRAVAKKSSDNEQTEKQEN</sequence>
<proteinExistence type="predicted"/>
<evidence type="ECO:0000313" key="1">
    <source>
        <dbReference type="EMBL" id="ANA86262.1"/>
    </source>
</evidence>
<name>A0A160DEL1_9CAUD</name>
<organism evidence="1 2">
    <name type="scientific">Gordonia phage Smoothie</name>
    <dbReference type="NCBI Taxonomy" id="1838078"/>
    <lineage>
        <taxon>Viruses</taxon>
        <taxon>Duplodnaviria</taxon>
        <taxon>Heunggongvirae</taxon>
        <taxon>Uroviricota</taxon>
        <taxon>Caudoviricetes</taxon>
        <taxon>Smoothievirus</taxon>
        <taxon>Smoothievirus smoothie</taxon>
    </lineage>
</organism>
<gene>
    <name evidence="1" type="primary">106</name>
    <name evidence="1" type="ORF">PBI_SMOOTHIE_106</name>
</gene>
<dbReference type="Proteomes" id="UP000201458">
    <property type="component" value="Segment"/>
</dbReference>